<name>A0ACC2XMC2_9TREE</name>
<comment type="caution">
    <text evidence="1">The sequence shown here is derived from an EMBL/GenBank/DDBJ whole genome shotgun (WGS) entry which is preliminary data.</text>
</comment>
<organism evidence="1 2">
    <name type="scientific">Naganishia onofrii</name>
    <dbReference type="NCBI Taxonomy" id="1851511"/>
    <lineage>
        <taxon>Eukaryota</taxon>
        <taxon>Fungi</taxon>
        <taxon>Dikarya</taxon>
        <taxon>Basidiomycota</taxon>
        <taxon>Agaricomycotina</taxon>
        <taxon>Tremellomycetes</taxon>
        <taxon>Filobasidiales</taxon>
        <taxon>Filobasidiaceae</taxon>
        <taxon>Naganishia</taxon>
    </lineage>
</organism>
<evidence type="ECO:0000313" key="2">
    <source>
        <dbReference type="Proteomes" id="UP001234202"/>
    </source>
</evidence>
<evidence type="ECO:0000313" key="1">
    <source>
        <dbReference type="EMBL" id="KAJ9124594.1"/>
    </source>
</evidence>
<proteinExistence type="predicted"/>
<sequence length="111" mass="12578">MRVNKIKHVQELYVEDGWQLATADTASGDGFQPRETAFDLDHGIQHATRDNSTAQEVKDLIATLEKQEQQKREQDDTVQRRKEDGRAFGHKRGHKVDAKSEDAADKSDSES</sequence>
<accession>A0ACC2XMC2</accession>
<keyword evidence="2" id="KW-1185">Reference proteome</keyword>
<protein>
    <submittedName>
        <fullName evidence="1">Uncharacterized protein</fullName>
    </submittedName>
</protein>
<reference evidence="1" key="1">
    <citation type="submission" date="2023-04" db="EMBL/GenBank/DDBJ databases">
        <title>Draft Genome sequencing of Naganishia species isolated from polar environments using Oxford Nanopore Technology.</title>
        <authorList>
            <person name="Leo P."/>
            <person name="Venkateswaran K."/>
        </authorList>
    </citation>
    <scope>NUCLEOTIDE SEQUENCE</scope>
    <source>
        <strain evidence="1">DBVPG 5303</strain>
    </source>
</reference>
<gene>
    <name evidence="1" type="ORF">QFC24_003387</name>
</gene>
<dbReference type="Proteomes" id="UP001234202">
    <property type="component" value="Unassembled WGS sequence"/>
</dbReference>
<dbReference type="EMBL" id="JASBWV010000010">
    <property type="protein sequence ID" value="KAJ9124594.1"/>
    <property type="molecule type" value="Genomic_DNA"/>
</dbReference>